<keyword evidence="2" id="KW-1185">Reference proteome</keyword>
<protein>
    <submittedName>
        <fullName evidence="3">Methylthioribose-1-phosphate isomerase</fullName>
    </submittedName>
</protein>
<reference evidence="3" key="1">
    <citation type="submission" date="2017-02" db="UniProtKB">
        <authorList>
            <consortium name="WormBaseParasite"/>
        </authorList>
    </citation>
    <scope>IDENTIFICATION</scope>
</reference>
<proteinExistence type="predicted"/>
<dbReference type="AlphaFoldDB" id="A0A0M3JLN1"/>
<evidence type="ECO:0000313" key="3">
    <source>
        <dbReference type="WBParaSite" id="ASIM_0000856201-mRNA-1"/>
    </source>
</evidence>
<organism evidence="3">
    <name type="scientific">Anisakis simplex</name>
    <name type="common">Herring worm</name>
    <dbReference type="NCBI Taxonomy" id="6269"/>
    <lineage>
        <taxon>Eukaryota</taxon>
        <taxon>Metazoa</taxon>
        <taxon>Ecdysozoa</taxon>
        <taxon>Nematoda</taxon>
        <taxon>Chromadorea</taxon>
        <taxon>Rhabditida</taxon>
        <taxon>Spirurina</taxon>
        <taxon>Ascaridomorpha</taxon>
        <taxon>Ascaridoidea</taxon>
        <taxon>Anisakidae</taxon>
        <taxon>Anisakis</taxon>
        <taxon>Anisakis simplex complex</taxon>
    </lineage>
</organism>
<name>A0A0M3JLN1_ANISI</name>
<evidence type="ECO:0000313" key="1">
    <source>
        <dbReference type="EMBL" id="VDK31338.1"/>
    </source>
</evidence>
<dbReference type="WBParaSite" id="ASIM_0000856201-mRNA-1">
    <property type="protein sequence ID" value="ASIM_0000856201-mRNA-1"/>
    <property type="gene ID" value="ASIM_0000856201"/>
</dbReference>
<gene>
    <name evidence="1" type="ORF">ASIM_LOCUS8326</name>
</gene>
<reference evidence="1 2" key="2">
    <citation type="submission" date="2018-11" db="EMBL/GenBank/DDBJ databases">
        <authorList>
            <consortium name="Pathogen Informatics"/>
        </authorList>
    </citation>
    <scope>NUCLEOTIDE SEQUENCE [LARGE SCALE GENOMIC DNA]</scope>
</reference>
<sequence>MYPRDAFSEIILEKTKKWLEMDTKQFEDNVLASPLAMKIIRRTLDVGSSDVSIPVKLFHSRSIPVLFHGME</sequence>
<dbReference type="Proteomes" id="UP000267096">
    <property type="component" value="Unassembled WGS sequence"/>
</dbReference>
<evidence type="ECO:0000313" key="2">
    <source>
        <dbReference type="Proteomes" id="UP000267096"/>
    </source>
</evidence>
<dbReference type="EMBL" id="UYRR01022254">
    <property type="protein sequence ID" value="VDK31338.1"/>
    <property type="molecule type" value="Genomic_DNA"/>
</dbReference>
<accession>A0A0M3JLN1</accession>